<gene>
    <name evidence="1" type="ORF">SAMN05660991_04090</name>
</gene>
<name>A0A1H8W5K7_9ACTN</name>
<sequence length="412" mass="44036">MPYAPSGPPPDNASPGPRPRVLAVVTFFPVPQNHGDALRRLLFLESLAACSDLTAVCVARPDTSDEHIAELTRRLGSAAVVVVPAWQRDLRSNRARWGRTLRGIATLTPPWVYRQWGPELSRAVRAAGRTPFDVAVLLGEPAGVSAGDVSARRVVWDKSNVLTASDLDAVRSVSSPVGKLRAAGNLPFHWVFERRVLHRVSEVVVTSDEEAQRLIRLFGDRPTTTIPSVAGAVQPAMTLDPTSRTLLWLGTLSYTPNWDGLMLFLRAAERQLRDGGWTVRVVGADADERQIEQLHGVPGVDFRGFVPDLADACEGVAAGVVPVWAGAGVKLKTLTLMSLGVPILATPVALEGIPHEVAARVVETPAEFGTALASLDAAELTAAAHRARSVMEQRFTAPAFSAAVAGLIGARP</sequence>
<dbReference type="Pfam" id="PF13692">
    <property type="entry name" value="Glyco_trans_1_4"/>
    <property type="match status" value="1"/>
</dbReference>
<reference evidence="2" key="1">
    <citation type="submission" date="2016-10" db="EMBL/GenBank/DDBJ databases">
        <authorList>
            <person name="Varghese N."/>
            <person name="Submissions S."/>
        </authorList>
    </citation>
    <scope>NUCLEOTIDE SEQUENCE [LARGE SCALE GENOMIC DNA]</scope>
    <source>
        <strain evidence="2">DSM 45413</strain>
    </source>
</reference>
<dbReference type="Proteomes" id="UP000198960">
    <property type="component" value="Unassembled WGS sequence"/>
</dbReference>
<dbReference type="GO" id="GO:0016740">
    <property type="term" value="F:transferase activity"/>
    <property type="evidence" value="ECO:0007669"/>
    <property type="project" value="UniProtKB-KW"/>
</dbReference>
<dbReference type="AlphaFoldDB" id="A0A1H8W5K7"/>
<keyword evidence="2" id="KW-1185">Reference proteome</keyword>
<dbReference type="EMBL" id="FOEE01000016">
    <property type="protein sequence ID" value="SEP22813.1"/>
    <property type="molecule type" value="Genomic_DNA"/>
</dbReference>
<dbReference type="STRING" id="673521.SAMN05660991_04090"/>
<proteinExistence type="predicted"/>
<dbReference type="SUPFAM" id="SSF53756">
    <property type="entry name" value="UDP-Glycosyltransferase/glycogen phosphorylase"/>
    <property type="match status" value="1"/>
</dbReference>
<keyword evidence="1" id="KW-0808">Transferase</keyword>
<evidence type="ECO:0000313" key="2">
    <source>
        <dbReference type="Proteomes" id="UP000198960"/>
    </source>
</evidence>
<protein>
    <submittedName>
        <fullName evidence="1">Glycosyltransferase involved in cell wall bisynthesis</fullName>
    </submittedName>
</protein>
<accession>A0A1H8W5K7</accession>
<evidence type="ECO:0000313" key="1">
    <source>
        <dbReference type="EMBL" id="SEP22813.1"/>
    </source>
</evidence>
<organism evidence="1 2">
    <name type="scientific">Trujillonella endophytica</name>
    <dbReference type="NCBI Taxonomy" id="673521"/>
    <lineage>
        <taxon>Bacteria</taxon>
        <taxon>Bacillati</taxon>
        <taxon>Actinomycetota</taxon>
        <taxon>Actinomycetes</taxon>
        <taxon>Geodermatophilales</taxon>
        <taxon>Geodermatophilaceae</taxon>
        <taxon>Trujillonella</taxon>
    </lineage>
</organism>
<dbReference type="Gene3D" id="3.40.50.2000">
    <property type="entry name" value="Glycogen Phosphorylase B"/>
    <property type="match status" value="1"/>
</dbReference>